<gene>
    <name evidence="1" type="ORF">PGLA1383_LOCUS5708</name>
</gene>
<feature type="non-terminal residue" evidence="1">
    <location>
        <position position="212"/>
    </location>
</feature>
<evidence type="ECO:0000313" key="1">
    <source>
        <dbReference type="EMBL" id="CAE8586862.1"/>
    </source>
</evidence>
<name>A0A813DGP3_POLGL</name>
<dbReference type="AlphaFoldDB" id="A0A813DGP3"/>
<reference evidence="1" key="1">
    <citation type="submission" date="2021-02" db="EMBL/GenBank/DDBJ databases">
        <authorList>
            <person name="Dougan E. K."/>
            <person name="Rhodes N."/>
            <person name="Thang M."/>
            <person name="Chan C."/>
        </authorList>
    </citation>
    <scope>NUCLEOTIDE SEQUENCE</scope>
</reference>
<dbReference type="InterPro" id="IPR036282">
    <property type="entry name" value="Glutathione-S-Trfase_C_sf"/>
</dbReference>
<evidence type="ECO:0008006" key="3">
    <source>
        <dbReference type="Google" id="ProtNLM"/>
    </source>
</evidence>
<protein>
    <recommendedName>
        <fullName evidence="3">GST C-terminal domain-containing protein</fullName>
    </recommendedName>
</protein>
<organism evidence="1 2">
    <name type="scientific">Polarella glacialis</name>
    <name type="common">Dinoflagellate</name>
    <dbReference type="NCBI Taxonomy" id="89957"/>
    <lineage>
        <taxon>Eukaryota</taxon>
        <taxon>Sar</taxon>
        <taxon>Alveolata</taxon>
        <taxon>Dinophyceae</taxon>
        <taxon>Suessiales</taxon>
        <taxon>Suessiaceae</taxon>
        <taxon>Polarella</taxon>
    </lineage>
</organism>
<evidence type="ECO:0000313" key="2">
    <source>
        <dbReference type="Proteomes" id="UP000654075"/>
    </source>
</evidence>
<comment type="caution">
    <text evidence="1">The sequence shown here is derived from an EMBL/GenBank/DDBJ whole genome shotgun (WGS) entry which is preliminary data.</text>
</comment>
<dbReference type="EMBL" id="CAJNNV010002252">
    <property type="protein sequence ID" value="CAE8586862.1"/>
    <property type="molecule type" value="Genomic_DNA"/>
</dbReference>
<dbReference type="Proteomes" id="UP000654075">
    <property type="component" value="Unassembled WGS sequence"/>
</dbReference>
<keyword evidence="2" id="KW-1185">Reference proteome</keyword>
<proteinExistence type="predicted"/>
<sequence>MVEMNPSTVCSLRPTREAEDVQSTWRVGPRPCFRELLRAFQVTGGRPETEHWISFFAELDGPAAALLSPNRGLLDTCSPRLRAAALRAQRGSVPAACAELLCKLDVLEAHLRWAGQGPFLWGEEPCATDLAGTAMLVDVFLLAWPASLRRRYPLVQRWFEASIASPGFESISGAESGVVCEWPAEEDLAFEARVLEAAAAATAASRKVDSAP</sequence>
<dbReference type="Gene3D" id="1.20.1050.10">
    <property type="match status" value="1"/>
</dbReference>
<accession>A0A813DGP3</accession>
<dbReference type="SUPFAM" id="SSF47616">
    <property type="entry name" value="GST C-terminal domain-like"/>
    <property type="match status" value="1"/>
</dbReference>